<proteinExistence type="predicted"/>
<dbReference type="Proteomes" id="UP000682892">
    <property type="component" value="Unassembled WGS sequence"/>
</dbReference>
<organism evidence="1 2">
    <name type="scientific">Aedes aegypti</name>
    <name type="common">Yellowfever mosquito</name>
    <name type="synonym">Culex aegypti</name>
    <dbReference type="NCBI Taxonomy" id="7159"/>
    <lineage>
        <taxon>Eukaryota</taxon>
        <taxon>Metazoa</taxon>
        <taxon>Ecdysozoa</taxon>
        <taxon>Arthropoda</taxon>
        <taxon>Hexapoda</taxon>
        <taxon>Insecta</taxon>
        <taxon>Pterygota</taxon>
        <taxon>Neoptera</taxon>
        <taxon>Endopterygota</taxon>
        <taxon>Diptera</taxon>
        <taxon>Nematocera</taxon>
        <taxon>Culicoidea</taxon>
        <taxon>Culicidae</taxon>
        <taxon>Culicinae</taxon>
        <taxon>Aedini</taxon>
        <taxon>Aedes</taxon>
        <taxon>Stegomyia</taxon>
    </lineage>
</organism>
<dbReference type="PaxDb" id="7159-AAEL017405-PA"/>
<reference evidence="1" key="2">
    <citation type="journal article" date="2007" name="Science">
        <title>Genome sequence of Aedes aegypti, a major arbovirus vector.</title>
        <authorList>
            <person name="Nene V."/>
            <person name="Wortman J.R."/>
            <person name="Lawson D."/>
            <person name="Haas B."/>
            <person name="Kodira C."/>
            <person name="Tu Z.J."/>
            <person name="Loftus B."/>
            <person name="Xi Z."/>
            <person name="Megy K."/>
            <person name="Grabherr M."/>
            <person name="Ren Q."/>
            <person name="Zdobnov E.M."/>
            <person name="Lobo N.F."/>
            <person name="Campbell K.S."/>
            <person name="Brown S.E."/>
            <person name="Bonaldo M.F."/>
            <person name="Zhu J."/>
            <person name="Sinkins S.P."/>
            <person name="Hogenkamp D.G."/>
            <person name="Amedeo P."/>
            <person name="Arensburger P."/>
            <person name="Atkinson P.W."/>
            <person name="Bidwell S."/>
            <person name="Biedler J."/>
            <person name="Birney E."/>
            <person name="Bruggner R.V."/>
            <person name="Costas J."/>
            <person name="Coy M.R."/>
            <person name="Crabtree J."/>
            <person name="Crawford M."/>
            <person name="Debruyn B."/>
            <person name="Decaprio D."/>
            <person name="Eiglmeier K."/>
            <person name="Eisenstadt E."/>
            <person name="El-Dorry H."/>
            <person name="Gelbart W.M."/>
            <person name="Gomes S.L."/>
            <person name="Hammond M."/>
            <person name="Hannick L.I."/>
            <person name="Hogan J.R."/>
            <person name="Holmes M.H."/>
            <person name="Jaffe D."/>
            <person name="Johnston J.S."/>
            <person name="Kennedy R.C."/>
            <person name="Koo H."/>
            <person name="Kravitz S."/>
            <person name="Kriventseva E.V."/>
            <person name="Kulp D."/>
            <person name="Labutti K."/>
            <person name="Lee E."/>
            <person name="Li S."/>
            <person name="Lovin D.D."/>
            <person name="Mao C."/>
            <person name="Mauceli E."/>
            <person name="Menck C.F."/>
            <person name="Miller J.R."/>
            <person name="Montgomery P."/>
            <person name="Mori A."/>
            <person name="Nascimento A.L."/>
            <person name="Naveira H.F."/>
            <person name="Nusbaum C."/>
            <person name="O'leary S."/>
            <person name="Orvis J."/>
            <person name="Pertea M."/>
            <person name="Quesneville H."/>
            <person name="Reidenbach K.R."/>
            <person name="Rogers Y.H."/>
            <person name="Roth C.W."/>
            <person name="Schneider J.R."/>
            <person name="Schatz M."/>
            <person name="Shumway M."/>
            <person name="Stanke M."/>
            <person name="Stinson E.O."/>
            <person name="Tubio J.M."/>
            <person name="Vanzee J.P."/>
            <person name="Verjovski-Almeida S."/>
            <person name="Werner D."/>
            <person name="White O."/>
            <person name="Wyder S."/>
            <person name="Zeng Q."/>
            <person name="Zhao Q."/>
            <person name="Zhao Y."/>
            <person name="Hill C.A."/>
            <person name="Raikhel A.S."/>
            <person name="Soares M.B."/>
            <person name="Knudson D.L."/>
            <person name="Lee N.H."/>
            <person name="Galagan J."/>
            <person name="Salzberg S.L."/>
            <person name="Paulsen I.T."/>
            <person name="Dimopoulos G."/>
            <person name="Collins F.H."/>
            <person name="Birren B."/>
            <person name="Fraser-Liggett C.M."/>
            <person name="Severson D.W."/>
        </authorList>
    </citation>
    <scope>NUCLEOTIDE SEQUENCE [LARGE SCALE GENOMIC DNA]</scope>
    <source>
        <strain evidence="1">Liverpool</strain>
    </source>
</reference>
<name>J9HT87_AEDAE</name>
<reference evidence="1" key="3">
    <citation type="submission" date="2012-09" db="EMBL/GenBank/DDBJ databases">
        <authorList>
            <consortium name="VectorBase"/>
        </authorList>
    </citation>
    <scope>NUCLEOTIDE SEQUENCE</scope>
    <source>
        <strain evidence="1">Liverpool</strain>
    </source>
</reference>
<dbReference type="AlphaFoldDB" id="J9HT87"/>
<dbReference type="EMBL" id="CH477651">
    <property type="protein sequence ID" value="EJY57858.1"/>
    <property type="molecule type" value="Genomic_DNA"/>
</dbReference>
<gene>
    <name evidence="1" type="ORF">AaeL_AAEL017405</name>
</gene>
<accession>J9HT87</accession>
<dbReference type="HOGENOM" id="CLU_2160470_0_0_1"/>
<protein>
    <submittedName>
        <fullName evidence="1">AAEL017405-PA</fullName>
    </submittedName>
</protein>
<evidence type="ECO:0000313" key="2">
    <source>
        <dbReference type="Proteomes" id="UP000682892"/>
    </source>
</evidence>
<sequence length="111" mass="13018">MLMYSTFFFTACGRFSRIKNDSLTMCTDTVVFRKYLTWFTKKYETIRTIRSQFPTSQKFDRLHSAGSCKHNEFCHDWIGNISTVSCVLDYLVIISLGIRYHNISDLCSMKV</sequence>
<reference evidence="1" key="1">
    <citation type="submission" date="2005-10" db="EMBL/GenBank/DDBJ databases">
        <authorList>
            <person name="Loftus B.J."/>
            <person name="Nene V.M."/>
            <person name="Hannick L.I."/>
            <person name="Bidwell S."/>
            <person name="Haas B."/>
            <person name="Amedeo P."/>
            <person name="Orvis J."/>
            <person name="Wortman J.R."/>
            <person name="White O.R."/>
            <person name="Salzberg S."/>
            <person name="Shumway M."/>
            <person name="Koo H."/>
            <person name="Zhao Y."/>
            <person name="Holmes M."/>
            <person name="Miller J."/>
            <person name="Schatz M."/>
            <person name="Pop M."/>
            <person name="Pai G."/>
            <person name="Utterback T."/>
            <person name="Rogers Y.-H."/>
            <person name="Kravitz S."/>
            <person name="Fraser C.M."/>
        </authorList>
    </citation>
    <scope>NUCLEOTIDE SEQUENCE</scope>
    <source>
        <strain evidence="1">Liverpool</strain>
    </source>
</reference>
<evidence type="ECO:0000313" key="1">
    <source>
        <dbReference type="EMBL" id="EJY57858.1"/>
    </source>
</evidence>